<dbReference type="InterPro" id="IPR003337">
    <property type="entry name" value="Trehalose_PPase"/>
</dbReference>
<keyword evidence="6" id="KW-1185">Reference proteome</keyword>
<dbReference type="Gene3D" id="3.40.50.1000">
    <property type="entry name" value="HAD superfamily/HAD-like"/>
    <property type="match status" value="1"/>
</dbReference>
<dbReference type="PANTHER" id="PTHR43768:SF3">
    <property type="entry name" value="TREHALOSE 6-PHOSPHATE PHOSPHATASE"/>
    <property type="match status" value="1"/>
</dbReference>
<protein>
    <recommendedName>
        <fullName evidence="4">Trehalose 6-phosphate phosphatase</fullName>
        <ecNumber evidence="4">3.1.3.12</ecNumber>
    </recommendedName>
</protein>
<name>A0ABU8PL09_9HYPH</name>
<dbReference type="NCBIfam" id="TIGR00685">
    <property type="entry name" value="T6PP"/>
    <property type="match status" value="1"/>
</dbReference>
<dbReference type="NCBIfam" id="TIGR01484">
    <property type="entry name" value="HAD-SF-IIB"/>
    <property type="match status" value="1"/>
</dbReference>
<dbReference type="InterPro" id="IPR023214">
    <property type="entry name" value="HAD_sf"/>
</dbReference>
<dbReference type="RefSeq" id="WP_105545344.1">
    <property type="nucleotide sequence ID" value="NZ_JBBGZH010000003.1"/>
</dbReference>
<comment type="cofactor">
    <cofactor evidence="4">
        <name>Mg(2+)</name>
        <dbReference type="ChEBI" id="CHEBI:18420"/>
    </cofactor>
</comment>
<dbReference type="Pfam" id="PF02358">
    <property type="entry name" value="Trehalose_PPase"/>
    <property type="match status" value="1"/>
</dbReference>
<evidence type="ECO:0000313" key="5">
    <source>
        <dbReference type="EMBL" id="MEJ5022911.1"/>
    </source>
</evidence>
<dbReference type="PANTHER" id="PTHR43768">
    <property type="entry name" value="TREHALOSE 6-PHOSPHATE PHOSPHATASE"/>
    <property type="match status" value="1"/>
</dbReference>
<dbReference type="Gene3D" id="3.30.70.1020">
    <property type="entry name" value="Trehalose-6-phosphate phosphatase related protein, domain 2"/>
    <property type="match status" value="1"/>
</dbReference>
<comment type="function">
    <text evidence="4">Removes the phosphate from trehalose 6-phosphate to produce free trehalose.</text>
</comment>
<evidence type="ECO:0000313" key="6">
    <source>
        <dbReference type="Proteomes" id="UP001375812"/>
    </source>
</evidence>
<evidence type="ECO:0000256" key="4">
    <source>
        <dbReference type="RuleBase" id="RU361117"/>
    </source>
</evidence>
<organism evidence="5 6">
    <name type="scientific">Ochrobactrum vermis</name>
    <dbReference type="NCBI Taxonomy" id="1827297"/>
    <lineage>
        <taxon>Bacteria</taxon>
        <taxon>Pseudomonadati</taxon>
        <taxon>Pseudomonadota</taxon>
        <taxon>Alphaproteobacteria</taxon>
        <taxon>Hyphomicrobiales</taxon>
        <taxon>Brucellaceae</taxon>
        <taxon>Brucella/Ochrobactrum group</taxon>
        <taxon>Ochrobactrum</taxon>
    </lineage>
</organism>
<keyword evidence="4" id="KW-0460">Magnesium</keyword>
<dbReference type="Proteomes" id="UP001375812">
    <property type="component" value="Unassembled WGS sequence"/>
</dbReference>
<evidence type="ECO:0000256" key="1">
    <source>
        <dbReference type="ARBA" id="ARBA00005199"/>
    </source>
</evidence>
<dbReference type="EC" id="3.1.3.12" evidence="4"/>
<keyword evidence="4" id="KW-0479">Metal-binding</keyword>
<accession>A0ABU8PL09</accession>
<proteinExistence type="inferred from homology"/>
<comment type="catalytic activity">
    <reaction evidence="4">
        <text>alpha,alpha-trehalose 6-phosphate + H2O = alpha,alpha-trehalose + phosphate</text>
        <dbReference type="Rhea" id="RHEA:23420"/>
        <dbReference type="ChEBI" id="CHEBI:15377"/>
        <dbReference type="ChEBI" id="CHEBI:16551"/>
        <dbReference type="ChEBI" id="CHEBI:43474"/>
        <dbReference type="ChEBI" id="CHEBI:58429"/>
        <dbReference type="EC" id="3.1.3.12"/>
    </reaction>
</comment>
<sequence>MFEWARRSIVADTGRPDLDYACKDTDLAGIKLPDSNVAVLLDIDGTLMDSVTSAEVVVVDDGLRGLVGDLHDAVDGALCLVTGRSLRQVDEIFGDLELPTFGLFGLERRVARHGTNEISSTPPSLPAATHEVIERLKTHAGLIFQPKGAVFAVDTRFALAAKPDVEQALAAALPVAGDDYMVIIGHRVCELAPKRALKGKAIEALMNVAPFRGRVPLFIGDDAPDESGFEVVNGMGGISIRVNPQGPTAARYTMQGTAEVRLYLESLLKQCRNRRSEGVSAVKEGLAR</sequence>
<comment type="similarity">
    <text evidence="2 4">Belongs to the trehalose phosphatase family.</text>
</comment>
<dbReference type="EMBL" id="JBBGZH010000003">
    <property type="protein sequence ID" value="MEJ5022911.1"/>
    <property type="molecule type" value="Genomic_DNA"/>
</dbReference>
<dbReference type="GO" id="GO:0004805">
    <property type="term" value="F:trehalose-phosphatase activity"/>
    <property type="evidence" value="ECO:0007669"/>
    <property type="project" value="UniProtKB-EC"/>
</dbReference>
<dbReference type="SUPFAM" id="SSF56784">
    <property type="entry name" value="HAD-like"/>
    <property type="match status" value="1"/>
</dbReference>
<keyword evidence="3 4" id="KW-0378">Hydrolase</keyword>
<comment type="pathway">
    <text evidence="1 4">Glycan biosynthesis; trehalose biosynthesis.</text>
</comment>
<comment type="caution">
    <text evidence="5">The sequence shown here is derived from an EMBL/GenBank/DDBJ whole genome shotgun (WGS) entry which is preliminary data.</text>
</comment>
<dbReference type="InterPro" id="IPR044651">
    <property type="entry name" value="OTSB-like"/>
</dbReference>
<evidence type="ECO:0000256" key="3">
    <source>
        <dbReference type="ARBA" id="ARBA00022801"/>
    </source>
</evidence>
<dbReference type="InterPro" id="IPR036412">
    <property type="entry name" value="HAD-like_sf"/>
</dbReference>
<reference evidence="5 6" key="1">
    <citation type="submission" date="2023-12" db="EMBL/GenBank/DDBJ databases">
        <title>Gut-associated functions are favored during microbiome assembly across C. elegans life.</title>
        <authorList>
            <person name="Zimmermann J."/>
        </authorList>
    </citation>
    <scope>NUCLEOTIDE SEQUENCE [LARGE SCALE GENOMIC DNA]</scope>
    <source>
        <strain evidence="5 6">MYb71</strain>
    </source>
</reference>
<gene>
    <name evidence="5" type="primary">otsB</name>
    <name evidence="5" type="ORF">WH297_24720</name>
</gene>
<evidence type="ECO:0000256" key="2">
    <source>
        <dbReference type="ARBA" id="ARBA00008770"/>
    </source>
</evidence>
<dbReference type="InterPro" id="IPR006379">
    <property type="entry name" value="HAD-SF_hydro_IIB"/>
</dbReference>